<keyword evidence="8" id="KW-1185">Reference proteome</keyword>
<dbReference type="PANTHER" id="PTHR30086">
    <property type="entry name" value="ARGININE EXPORTER PROTEIN ARGO"/>
    <property type="match status" value="1"/>
</dbReference>
<accession>A0ABV7NEC0</accession>
<dbReference type="EMBL" id="JBHRVU010000004">
    <property type="protein sequence ID" value="MFC3441615.1"/>
    <property type="molecule type" value="Genomic_DNA"/>
</dbReference>
<feature type="transmembrane region" description="Helical" evidence="6">
    <location>
        <begin position="113"/>
        <end position="134"/>
    </location>
</feature>
<dbReference type="RefSeq" id="WP_380795523.1">
    <property type="nucleotide sequence ID" value="NZ_JBHRVU010000004.1"/>
</dbReference>
<reference evidence="8" key="1">
    <citation type="journal article" date="2019" name="Int. J. Syst. Evol. Microbiol.">
        <title>The Global Catalogue of Microorganisms (GCM) 10K type strain sequencing project: providing services to taxonomists for standard genome sequencing and annotation.</title>
        <authorList>
            <consortium name="The Broad Institute Genomics Platform"/>
            <consortium name="The Broad Institute Genome Sequencing Center for Infectious Disease"/>
            <person name="Wu L."/>
            <person name="Ma J."/>
        </authorList>
    </citation>
    <scope>NUCLEOTIDE SEQUENCE [LARGE SCALE GENOMIC DNA]</scope>
    <source>
        <strain evidence="8">CCM 7491</strain>
    </source>
</reference>
<gene>
    <name evidence="7" type="ORF">ACFOKF_10525</name>
</gene>
<feature type="transmembrane region" description="Helical" evidence="6">
    <location>
        <begin position="154"/>
        <end position="179"/>
    </location>
</feature>
<comment type="caution">
    <text evidence="7">The sequence shown here is derived from an EMBL/GenBank/DDBJ whole genome shotgun (WGS) entry which is preliminary data.</text>
</comment>
<keyword evidence="2" id="KW-1003">Cell membrane</keyword>
<dbReference type="InterPro" id="IPR001123">
    <property type="entry name" value="LeuE-type"/>
</dbReference>
<evidence type="ECO:0000256" key="6">
    <source>
        <dbReference type="SAM" id="Phobius"/>
    </source>
</evidence>
<evidence type="ECO:0000256" key="3">
    <source>
        <dbReference type="ARBA" id="ARBA00022692"/>
    </source>
</evidence>
<evidence type="ECO:0000256" key="4">
    <source>
        <dbReference type="ARBA" id="ARBA00022989"/>
    </source>
</evidence>
<feature type="transmembrane region" description="Helical" evidence="6">
    <location>
        <begin position="75"/>
        <end position="92"/>
    </location>
</feature>
<dbReference type="PANTHER" id="PTHR30086:SF20">
    <property type="entry name" value="ARGININE EXPORTER PROTEIN ARGO-RELATED"/>
    <property type="match status" value="1"/>
</dbReference>
<keyword evidence="5 6" id="KW-0472">Membrane</keyword>
<sequence length="208" mass="22325">MPSTAHLLAFALISLGMVLTPGPNMIYLISRSIAQGRTAGMISLLGVACGFLFYMVSAAFGITALLMAVPFAYDVLRIGGALYLLWLAWSAVRPGGRSPFQVRALPQDSPRRLFTMGLVTNLLNPKVAMIYLSLLPQFVDPARGHILGQSLVLGATQIVISLSVNAVIACLAGSIAGFLHGRPRWLTIQRWFMGTVLGGLAVRMAVER</sequence>
<dbReference type="PIRSF" id="PIRSF006324">
    <property type="entry name" value="LeuE"/>
    <property type="match status" value="1"/>
</dbReference>
<evidence type="ECO:0000313" key="8">
    <source>
        <dbReference type="Proteomes" id="UP001595681"/>
    </source>
</evidence>
<organism evidence="7 8">
    <name type="scientific">Sphingobium rhizovicinum</name>
    <dbReference type="NCBI Taxonomy" id="432308"/>
    <lineage>
        <taxon>Bacteria</taxon>
        <taxon>Pseudomonadati</taxon>
        <taxon>Pseudomonadota</taxon>
        <taxon>Alphaproteobacteria</taxon>
        <taxon>Sphingomonadales</taxon>
        <taxon>Sphingomonadaceae</taxon>
        <taxon>Sphingobium</taxon>
    </lineage>
</organism>
<feature type="transmembrane region" description="Helical" evidence="6">
    <location>
        <begin position="41"/>
        <end position="69"/>
    </location>
</feature>
<keyword evidence="4 6" id="KW-1133">Transmembrane helix</keyword>
<feature type="transmembrane region" description="Helical" evidence="6">
    <location>
        <begin position="6"/>
        <end position="29"/>
    </location>
</feature>
<evidence type="ECO:0000256" key="1">
    <source>
        <dbReference type="ARBA" id="ARBA00004651"/>
    </source>
</evidence>
<dbReference type="Pfam" id="PF01810">
    <property type="entry name" value="LysE"/>
    <property type="match status" value="1"/>
</dbReference>
<evidence type="ECO:0000256" key="2">
    <source>
        <dbReference type="ARBA" id="ARBA00022475"/>
    </source>
</evidence>
<evidence type="ECO:0000313" key="7">
    <source>
        <dbReference type="EMBL" id="MFC3441615.1"/>
    </source>
</evidence>
<dbReference type="Proteomes" id="UP001595681">
    <property type="component" value="Unassembled WGS sequence"/>
</dbReference>
<evidence type="ECO:0000256" key="5">
    <source>
        <dbReference type="ARBA" id="ARBA00023136"/>
    </source>
</evidence>
<proteinExistence type="predicted"/>
<keyword evidence="3 6" id="KW-0812">Transmembrane</keyword>
<comment type="subcellular location">
    <subcellularLocation>
        <location evidence="1">Cell membrane</location>
        <topology evidence="1">Multi-pass membrane protein</topology>
    </subcellularLocation>
</comment>
<protein>
    <submittedName>
        <fullName evidence="7">LysE family translocator</fullName>
    </submittedName>
</protein>
<name>A0ABV7NEC0_9SPHN</name>